<proteinExistence type="predicted"/>
<protein>
    <recommendedName>
        <fullName evidence="2">YdbS-like PH domain-containing protein</fullName>
    </recommendedName>
</protein>
<feature type="transmembrane region" description="Helical" evidence="1">
    <location>
        <begin position="23"/>
        <end position="47"/>
    </location>
</feature>
<accession>A0A2M7QB86</accession>
<evidence type="ECO:0000313" key="4">
    <source>
        <dbReference type="Proteomes" id="UP000230973"/>
    </source>
</evidence>
<comment type="caution">
    <text evidence="3">The sequence shown here is derived from an EMBL/GenBank/DDBJ whole genome shotgun (WGS) entry which is preliminary data.</text>
</comment>
<evidence type="ECO:0000259" key="2">
    <source>
        <dbReference type="Pfam" id="PF03703"/>
    </source>
</evidence>
<keyword evidence="1" id="KW-1133">Transmembrane helix</keyword>
<dbReference type="InterPro" id="IPR005182">
    <property type="entry name" value="YdbS-like_PH"/>
</dbReference>
<evidence type="ECO:0000256" key="1">
    <source>
        <dbReference type="SAM" id="Phobius"/>
    </source>
</evidence>
<dbReference type="AlphaFoldDB" id="A0A2M7QB86"/>
<keyword evidence="1" id="KW-0472">Membrane</keyword>
<reference evidence="4" key="1">
    <citation type="submission" date="2017-09" db="EMBL/GenBank/DDBJ databases">
        <title>Depth-based differentiation of microbial function through sediment-hosted aquifers and enrichment of novel symbionts in the deep terrestrial subsurface.</title>
        <authorList>
            <person name="Probst A.J."/>
            <person name="Ladd B."/>
            <person name="Jarett J.K."/>
            <person name="Geller-Mcgrath D.E."/>
            <person name="Sieber C.M.K."/>
            <person name="Emerson J.B."/>
            <person name="Anantharaman K."/>
            <person name="Thomas B.C."/>
            <person name="Malmstrom R."/>
            <person name="Stieglmeier M."/>
            <person name="Klingl A."/>
            <person name="Woyke T."/>
            <person name="Ryan C.M."/>
            <person name="Banfield J.F."/>
        </authorList>
    </citation>
    <scope>NUCLEOTIDE SEQUENCE [LARGE SCALE GENOMIC DNA]</scope>
</reference>
<dbReference type="EMBL" id="PFLC01000002">
    <property type="protein sequence ID" value="PIY63394.1"/>
    <property type="molecule type" value="Genomic_DNA"/>
</dbReference>
<sequence>MKIESLINQKTNEKVIFYLRRHVIVFIGGALFIVLMMMLPIGAWLLANANFPELMTGEISGPAIVLLGSAYYLWIWLFLFSHFVDYYLDAWVITTDRILNIEQEGLFNRTVSELDLTNVQDVTSEVHGILPFFFGYGNVFIQTAAERGRFIFEQVPKPEEIRKRLLILVDEDRRRQNQE</sequence>
<gene>
    <name evidence="3" type="ORF">COY93_00120</name>
</gene>
<organism evidence="3 4">
    <name type="scientific">Candidatus Uhrbacteria bacterium CG_4_10_14_0_8_um_filter_58_22</name>
    <dbReference type="NCBI Taxonomy" id="1975029"/>
    <lineage>
        <taxon>Bacteria</taxon>
        <taxon>Candidatus Uhriibacteriota</taxon>
    </lineage>
</organism>
<dbReference type="PANTHER" id="PTHR37938:SF1">
    <property type="entry name" value="BLL0215 PROTEIN"/>
    <property type="match status" value="1"/>
</dbReference>
<dbReference type="Proteomes" id="UP000230973">
    <property type="component" value="Unassembled WGS sequence"/>
</dbReference>
<feature type="domain" description="YdbS-like PH" evidence="2">
    <location>
        <begin position="91"/>
        <end position="164"/>
    </location>
</feature>
<keyword evidence="1" id="KW-0812">Transmembrane</keyword>
<dbReference type="Pfam" id="PF03703">
    <property type="entry name" value="bPH_2"/>
    <property type="match status" value="1"/>
</dbReference>
<dbReference type="PANTHER" id="PTHR37938">
    <property type="entry name" value="BLL0215 PROTEIN"/>
    <property type="match status" value="1"/>
</dbReference>
<evidence type="ECO:0000313" key="3">
    <source>
        <dbReference type="EMBL" id="PIY63394.1"/>
    </source>
</evidence>
<name>A0A2M7QB86_9BACT</name>
<feature type="transmembrane region" description="Helical" evidence="1">
    <location>
        <begin position="59"/>
        <end position="79"/>
    </location>
</feature>